<organism evidence="2 3">
    <name type="scientific">Pseudomonas caspiana</name>
    <dbReference type="NCBI Taxonomy" id="1451454"/>
    <lineage>
        <taxon>Bacteria</taxon>
        <taxon>Pseudomonadati</taxon>
        <taxon>Pseudomonadota</taxon>
        <taxon>Gammaproteobacteria</taxon>
        <taxon>Pseudomonadales</taxon>
        <taxon>Pseudomonadaceae</taxon>
        <taxon>Pseudomonas</taxon>
    </lineage>
</organism>
<feature type="transmembrane region" description="Helical" evidence="1">
    <location>
        <begin position="42"/>
        <end position="71"/>
    </location>
</feature>
<keyword evidence="3" id="KW-1185">Reference proteome</keyword>
<dbReference type="RefSeq" id="WP_087265307.1">
    <property type="nucleotide sequence ID" value="NZ_JBJGBV010000017.1"/>
</dbReference>
<protein>
    <submittedName>
        <fullName evidence="2">Uncharacterized protein</fullName>
    </submittedName>
</protein>
<comment type="caution">
    <text evidence="2">The sequence shown here is derived from an EMBL/GenBank/DDBJ whole genome shotgun (WGS) entry which is preliminary data.</text>
</comment>
<dbReference type="EMBL" id="LOHF01000004">
    <property type="protein sequence ID" value="OUM74419.1"/>
    <property type="molecule type" value="Genomic_DNA"/>
</dbReference>
<dbReference type="Proteomes" id="UP000195440">
    <property type="component" value="Unassembled WGS sequence"/>
</dbReference>
<evidence type="ECO:0000313" key="3">
    <source>
        <dbReference type="Proteomes" id="UP000195440"/>
    </source>
</evidence>
<accession>A0A1Y3P3Q0</accession>
<name>A0A1Y3P3Q0_9PSED</name>
<keyword evidence="1" id="KW-0472">Membrane</keyword>
<keyword evidence="1" id="KW-0812">Transmembrane</keyword>
<evidence type="ECO:0000256" key="1">
    <source>
        <dbReference type="SAM" id="Phobius"/>
    </source>
</evidence>
<gene>
    <name evidence="2" type="ORF">AUC60_06615</name>
</gene>
<reference evidence="2 3" key="1">
    <citation type="journal article" date="2017" name="Syst. Appl. Microbiol.">
        <title>Pseudomonas caspiana sp. nov., a citrus pathogen in the Pseudomonas syringae phylogenetic group.</title>
        <authorList>
            <person name="Busquets A."/>
            <person name="Gomila M."/>
            <person name="Beiki F."/>
            <person name="Mulet M."/>
            <person name="Rahimian H."/>
            <person name="Garcia-Valdes E."/>
            <person name="Lalucat J."/>
        </authorList>
    </citation>
    <scope>NUCLEOTIDE SEQUENCE [LARGE SCALE GENOMIC DNA]</scope>
    <source>
        <strain evidence="2 3">FBF102</strain>
    </source>
</reference>
<feature type="transmembrane region" description="Helical" evidence="1">
    <location>
        <begin position="12"/>
        <end position="30"/>
    </location>
</feature>
<keyword evidence="1" id="KW-1133">Transmembrane helix</keyword>
<dbReference type="OrthoDB" id="6827663at2"/>
<evidence type="ECO:0000313" key="2">
    <source>
        <dbReference type="EMBL" id="OUM74419.1"/>
    </source>
</evidence>
<proteinExistence type="predicted"/>
<sequence>MWVWQEARERWLLVAVVVVFALLCLVNLRLPLLQLLEGGAIAAFLCADATISVTSDLLVGLISAYVFYVIIELLPSHRKKVETLRVLNLLVASVVDAYDKASIFGHERSLSSLDLIVLKRSKLKSTLDTLDDAGFLQLKFAMQTGHSRYQDFQHALSLAVGLSPQHALNWLVLTDKIRLLADEYGAQPVNPNADYATQITSNIQDVTVYFVYKKEMDLYMAALLSRVTEFFEAALVWMEYQHFEAGS</sequence>
<dbReference type="AlphaFoldDB" id="A0A1Y3P3Q0"/>